<feature type="region of interest" description="Disordered" evidence="1">
    <location>
        <begin position="1"/>
        <end position="47"/>
    </location>
</feature>
<feature type="region of interest" description="Disordered" evidence="1">
    <location>
        <begin position="341"/>
        <end position="393"/>
    </location>
</feature>
<accession>A0A4Z1H9T4</accession>
<evidence type="ECO:0000256" key="1">
    <source>
        <dbReference type="SAM" id="MobiDB-lite"/>
    </source>
</evidence>
<reference evidence="2 3" key="1">
    <citation type="submission" date="2017-12" db="EMBL/GenBank/DDBJ databases">
        <title>Comparative genomics of Botrytis spp.</title>
        <authorList>
            <person name="Valero-Jimenez C.A."/>
            <person name="Tapia P."/>
            <person name="Veloso J."/>
            <person name="Silva-Moreno E."/>
            <person name="Staats M."/>
            <person name="Valdes J.H."/>
            <person name="Van Kan J.A.L."/>
        </authorList>
    </citation>
    <scope>NUCLEOTIDE SEQUENCE [LARGE SCALE GENOMIC DNA]</scope>
    <source>
        <strain evidence="2 3">Bh0001</strain>
    </source>
</reference>
<feature type="compositionally biased region" description="Low complexity" evidence="1">
    <location>
        <begin position="378"/>
        <end position="393"/>
    </location>
</feature>
<feature type="compositionally biased region" description="Polar residues" evidence="1">
    <location>
        <begin position="7"/>
        <end position="18"/>
    </location>
</feature>
<evidence type="ECO:0000313" key="3">
    <source>
        <dbReference type="Proteomes" id="UP000297814"/>
    </source>
</evidence>
<dbReference type="Proteomes" id="UP000297814">
    <property type="component" value="Unassembled WGS sequence"/>
</dbReference>
<proteinExistence type="predicted"/>
<dbReference type="EMBL" id="PQXK01000016">
    <property type="protein sequence ID" value="TGO41797.1"/>
    <property type="molecule type" value="Genomic_DNA"/>
</dbReference>
<comment type="caution">
    <text evidence="2">The sequence shown here is derived from an EMBL/GenBank/DDBJ whole genome shotgun (WGS) entry which is preliminary data.</text>
</comment>
<protein>
    <submittedName>
        <fullName evidence="2">Uncharacterized protein</fullName>
    </submittedName>
</protein>
<feature type="compositionally biased region" description="Basic and acidic residues" evidence="1">
    <location>
        <begin position="341"/>
        <end position="351"/>
    </location>
</feature>
<feature type="compositionally biased region" description="Low complexity" evidence="1">
    <location>
        <begin position="33"/>
        <end position="42"/>
    </location>
</feature>
<sequence length="598" mass="66062">MFRKAQYSDSFTAPQPTTADGKPRTIPPPTPLTFPSSTPQSPEHVSSDDIPLVTFLQTIHRPTDIKLSHFERLGIHVVPNVSPQEFLPDPSFLPPDEEWTNISEKDLEDATTASKNLLSNGNKGPGVKAYLDRRRELSIDNTAAFRTVRRIPQIKGTPAARLGNAYEFYKNLEVFSGYWVDTSLPKITTPPSDAAENSAENQNGVTKEGEAAIPLHQQTHVRTGTGSQLPHEFRQGLATSFIKLVAYDFGCNVSFPRVEPRLHIHPPKSESVFPPSQFSAMGITMIYRSPTDRNSSRAGILEGPLAALSCRSSTSFSTPLDSNLDLAREVITILLTAQQRNREGRSEKPFGEGKWWTSVPRWGGGKGGPIGKETEATSSSSSSASSSSGDKSIMSEIKSKITSSSSEDKSLVSDIKSKIGGINSLPSLQSITSERRPPQKKPRTTRQGGQSQMYENYRKMMPPTSTWDKKVRYMAIGKPGGVGGDGDEVFLVSCLNHHISFLRGRVGKEILEVLDGDRDGKGGYERTVIWRTKWYDLFKGEDRVEAMRVIWGIMAWGMRGEEVREGEEKMDVACLNADGWNGMDIESKLARNDRKLEG</sequence>
<dbReference type="AlphaFoldDB" id="A0A4Z1H9T4"/>
<organism evidence="2 3">
    <name type="scientific">Botrytis hyacinthi</name>
    <dbReference type="NCBI Taxonomy" id="278943"/>
    <lineage>
        <taxon>Eukaryota</taxon>
        <taxon>Fungi</taxon>
        <taxon>Dikarya</taxon>
        <taxon>Ascomycota</taxon>
        <taxon>Pezizomycotina</taxon>
        <taxon>Leotiomycetes</taxon>
        <taxon>Helotiales</taxon>
        <taxon>Sclerotiniaceae</taxon>
        <taxon>Botrytis</taxon>
    </lineage>
</organism>
<evidence type="ECO:0000313" key="2">
    <source>
        <dbReference type="EMBL" id="TGO41797.1"/>
    </source>
</evidence>
<keyword evidence="3" id="KW-1185">Reference proteome</keyword>
<feature type="region of interest" description="Disordered" evidence="1">
    <location>
        <begin position="423"/>
        <end position="453"/>
    </location>
</feature>
<gene>
    <name evidence="2" type="ORF">BHYA_0016g00350</name>
</gene>
<name>A0A4Z1H9T4_9HELO</name>